<feature type="transmembrane region" description="Helical" evidence="6">
    <location>
        <begin position="699"/>
        <end position="723"/>
    </location>
</feature>
<evidence type="ECO:0000256" key="2">
    <source>
        <dbReference type="ARBA" id="ARBA00022692"/>
    </source>
</evidence>
<name>A0A409VAI2_9AGAR</name>
<feature type="compositionally biased region" description="Polar residues" evidence="5">
    <location>
        <begin position="772"/>
        <end position="811"/>
    </location>
</feature>
<feature type="region of interest" description="Disordered" evidence="5">
    <location>
        <begin position="772"/>
        <end position="877"/>
    </location>
</feature>
<evidence type="ECO:0008006" key="9">
    <source>
        <dbReference type="Google" id="ProtNLM"/>
    </source>
</evidence>
<reference evidence="7 8" key="1">
    <citation type="journal article" date="2018" name="Evol. Lett.">
        <title>Horizontal gene cluster transfer increased hallucinogenic mushroom diversity.</title>
        <authorList>
            <person name="Reynolds H.T."/>
            <person name="Vijayakumar V."/>
            <person name="Gluck-Thaler E."/>
            <person name="Korotkin H.B."/>
            <person name="Matheny P.B."/>
            <person name="Slot J.C."/>
        </authorList>
    </citation>
    <scope>NUCLEOTIDE SEQUENCE [LARGE SCALE GENOMIC DNA]</scope>
    <source>
        <strain evidence="7 8">2629</strain>
    </source>
</reference>
<dbReference type="GO" id="GO:0071944">
    <property type="term" value="C:cell periphery"/>
    <property type="evidence" value="ECO:0007669"/>
    <property type="project" value="UniProtKB-ARBA"/>
</dbReference>
<sequence>MRQYTNFLDRWITTLSDFVNSCMQSSFLVNANAFNPSRQVFGTPRNISVPATAFSNGRGSYSLQIPLKKDDEMLITMSDATGFNTGGTTTVLTVQASKGGKCDTTDPGIGFPFQLNTALQQCRPFVFSGYNSATQPVTITGIIPGGNSFILNPPVGPTSFSWTANVARGTSLIFFMTDARGRQGGSSDVRIVSTSDDASCLSGSSPVTTTGAPSVSLTSTKSSPTGPSTTSTASSTPTPSPQAGGVSIAAIAGTVIGSLLFLAVIVTLGLFFLRRKRDAAWQGSQSNIRRQSHRTEIDFEHGPSGYNMPHNATAPPSQYPYSPNSSRPYDSNPFLDSPLPTSQYAESRYQDSQADLQSQYGGTHGAPYSESVFSYQNSQQAPSQLYPPRPNYPPAGYPPIRLDPPVDPFNPTGPPMVPESDDGTTNLPYASNSAPPPASTSGGASTAAARKAAMAGTSTYVPSRFIVHTDAEDDLPPPNEDGVVELPPQYMNDSDCGQLPPTNDFLGGSPPFRLLIISVRASYYIHNSPLSFYNQPLQPIRNISIPDSAFNSDTKEGSFTTQLLFAVHNRVMFTISDATGIAAGGLTKLLTVADSKNLGCNTTSPGTNPVIRTITRSDYNLIMFSIQYFVPGGEYFQITAPIGDTFSWRNNLTAGTEVIFGVKDAQGRDGGTSGSKVVITSNDTSCLTRKKGVSASNTAAIIGGAVGGIVGLLLIAILLWFFLRRRRRARRALEKGKFDITYDPIGGTLTEDNALIPHPYIIEPLPVPVGPSENSFSSKSRLTVQTSSQQLVATSPRYSEFSHTTGNSSMYTDPRASVTPSQRVIVHTDISETEGPVELPPQYSDRRAPIPGLPSNMEQSSSTASSSEPTSPRPRKS</sequence>
<dbReference type="AlphaFoldDB" id="A0A409VAI2"/>
<dbReference type="InterPro" id="IPR051694">
    <property type="entry name" value="Immunoregulatory_rcpt-like"/>
</dbReference>
<keyword evidence="3 6" id="KW-1133">Transmembrane helix</keyword>
<keyword evidence="2 6" id="KW-0812">Transmembrane</keyword>
<comment type="subcellular location">
    <subcellularLocation>
        <location evidence="1">Membrane</location>
        <topology evidence="1">Single-pass membrane protein</topology>
    </subcellularLocation>
</comment>
<feature type="compositionally biased region" description="Polar residues" evidence="5">
    <location>
        <begin position="197"/>
        <end position="217"/>
    </location>
</feature>
<protein>
    <recommendedName>
        <fullName evidence="9">Mid2 domain-containing protein</fullName>
    </recommendedName>
</protein>
<evidence type="ECO:0000313" key="7">
    <source>
        <dbReference type="EMBL" id="PPQ62829.1"/>
    </source>
</evidence>
<dbReference type="CDD" id="cd12087">
    <property type="entry name" value="TM_EGFR-like"/>
    <property type="match status" value="1"/>
</dbReference>
<evidence type="ECO:0000256" key="3">
    <source>
        <dbReference type="ARBA" id="ARBA00022989"/>
    </source>
</evidence>
<dbReference type="GO" id="GO:0016020">
    <property type="term" value="C:membrane"/>
    <property type="evidence" value="ECO:0007669"/>
    <property type="project" value="UniProtKB-SubCell"/>
</dbReference>
<feature type="region of interest" description="Disordered" evidence="5">
    <location>
        <begin position="197"/>
        <end position="243"/>
    </location>
</feature>
<keyword evidence="8" id="KW-1185">Reference proteome</keyword>
<proteinExistence type="predicted"/>
<feature type="region of interest" description="Disordered" evidence="5">
    <location>
        <begin position="282"/>
        <end position="446"/>
    </location>
</feature>
<organism evidence="7 8">
    <name type="scientific">Panaeolus cyanescens</name>
    <dbReference type="NCBI Taxonomy" id="181874"/>
    <lineage>
        <taxon>Eukaryota</taxon>
        <taxon>Fungi</taxon>
        <taxon>Dikarya</taxon>
        <taxon>Basidiomycota</taxon>
        <taxon>Agaricomycotina</taxon>
        <taxon>Agaricomycetes</taxon>
        <taxon>Agaricomycetidae</taxon>
        <taxon>Agaricales</taxon>
        <taxon>Agaricineae</taxon>
        <taxon>Galeropsidaceae</taxon>
        <taxon>Panaeolus</taxon>
    </lineage>
</organism>
<keyword evidence="4 6" id="KW-0472">Membrane</keyword>
<evidence type="ECO:0000313" key="8">
    <source>
        <dbReference type="Proteomes" id="UP000284842"/>
    </source>
</evidence>
<comment type="caution">
    <text evidence="7">The sequence shown here is derived from an EMBL/GenBank/DDBJ whole genome shotgun (WGS) entry which is preliminary data.</text>
</comment>
<feature type="compositionally biased region" description="Polar residues" evidence="5">
    <location>
        <begin position="371"/>
        <end position="381"/>
    </location>
</feature>
<dbReference type="Proteomes" id="UP000284842">
    <property type="component" value="Unassembled WGS sequence"/>
</dbReference>
<evidence type="ECO:0000256" key="1">
    <source>
        <dbReference type="ARBA" id="ARBA00004167"/>
    </source>
</evidence>
<evidence type="ECO:0000256" key="6">
    <source>
        <dbReference type="SAM" id="Phobius"/>
    </source>
</evidence>
<feature type="compositionally biased region" description="Pro residues" evidence="5">
    <location>
        <begin position="385"/>
        <end position="417"/>
    </location>
</feature>
<dbReference type="STRING" id="181874.A0A409VAI2"/>
<dbReference type="InParanoid" id="A0A409VAI2"/>
<dbReference type="OrthoDB" id="2591431at2759"/>
<evidence type="ECO:0000256" key="4">
    <source>
        <dbReference type="ARBA" id="ARBA00023136"/>
    </source>
</evidence>
<feature type="compositionally biased region" description="Low complexity" evidence="5">
    <location>
        <begin position="315"/>
        <end position="333"/>
    </location>
</feature>
<accession>A0A409VAI2</accession>
<gene>
    <name evidence="7" type="ORF">CVT24_000523</name>
</gene>
<evidence type="ECO:0000256" key="5">
    <source>
        <dbReference type="SAM" id="MobiDB-lite"/>
    </source>
</evidence>
<dbReference type="EMBL" id="NHTK01006137">
    <property type="protein sequence ID" value="PPQ62829.1"/>
    <property type="molecule type" value="Genomic_DNA"/>
</dbReference>
<feature type="transmembrane region" description="Helical" evidence="6">
    <location>
        <begin position="248"/>
        <end position="273"/>
    </location>
</feature>
<feature type="compositionally biased region" description="Polar residues" evidence="5">
    <location>
        <begin position="339"/>
        <end position="361"/>
    </location>
</feature>
<feature type="compositionally biased region" description="Low complexity" evidence="5">
    <location>
        <begin position="218"/>
        <end position="237"/>
    </location>
</feature>
<dbReference type="PANTHER" id="PTHR15549">
    <property type="entry name" value="PAIRED IMMUNOGLOBULIN-LIKE TYPE 2 RECEPTOR"/>
    <property type="match status" value="1"/>
</dbReference>
<feature type="compositionally biased region" description="Low complexity" evidence="5">
    <location>
        <begin position="860"/>
        <end position="870"/>
    </location>
</feature>